<proteinExistence type="predicted"/>
<comment type="caution">
    <text evidence="2">The sequence shown here is derived from an EMBL/GenBank/DDBJ whole genome shotgun (WGS) entry which is preliminary data.</text>
</comment>
<sequence length="149" mass="16015">MNLRLPETIYLKATTCLPALFLACCLTGANLAHADPLPARSYSFAGNYRTLVEDQKAPAAVARCIATAHDYAAKGRLYDRLGFTRDDIVAAVAAPHQGAFSATDPRAVTSTLAISGEGRRRNSGDWVKITLRCGERADRLAAIELVARP</sequence>
<feature type="signal peptide" evidence="1">
    <location>
        <begin position="1"/>
        <end position="34"/>
    </location>
</feature>
<dbReference type="NCBIfam" id="NF047384">
    <property type="entry name" value="BspC_dom"/>
    <property type="match status" value="1"/>
</dbReference>
<dbReference type="Proteomes" id="UP000294881">
    <property type="component" value="Unassembled WGS sequence"/>
</dbReference>
<evidence type="ECO:0008006" key="4">
    <source>
        <dbReference type="Google" id="ProtNLM"/>
    </source>
</evidence>
<evidence type="ECO:0000256" key="1">
    <source>
        <dbReference type="SAM" id="SignalP"/>
    </source>
</evidence>
<evidence type="ECO:0000313" key="3">
    <source>
        <dbReference type="Proteomes" id="UP000294881"/>
    </source>
</evidence>
<dbReference type="AlphaFoldDB" id="A0A4R2GYD7"/>
<name>A0A4R2GYD7_9HYPH</name>
<organism evidence="2 3">
    <name type="scientific">Camelimonas lactis</name>
    <dbReference type="NCBI Taxonomy" id="659006"/>
    <lineage>
        <taxon>Bacteria</taxon>
        <taxon>Pseudomonadati</taxon>
        <taxon>Pseudomonadota</taxon>
        <taxon>Alphaproteobacteria</taxon>
        <taxon>Hyphomicrobiales</taxon>
        <taxon>Chelatococcaceae</taxon>
        <taxon>Camelimonas</taxon>
    </lineage>
</organism>
<feature type="chain" id="PRO_5020564244" description="DUF3828 domain-containing protein" evidence="1">
    <location>
        <begin position="35"/>
        <end position="149"/>
    </location>
</feature>
<keyword evidence="1" id="KW-0732">Signal</keyword>
<dbReference type="RefSeq" id="WP_132001866.1">
    <property type="nucleotide sequence ID" value="NZ_JBHUNN010000002.1"/>
</dbReference>
<accession>A0A4R2GYD7</accession>
<protein>
    <recommendedName>
        <fullName evidence="4">DUF3828 domain-containing protein</fullName>
    </recommendedName>
</protein>
<dbReference type="EMBL" id="SLWL01000001">
    <property type="protein sequence ID" value="TCO16025.1"/>
    <property type="molecule type" value="Genomic_DNA"/>
</dbReference>
<evidence type="ECO:0000313" key="2">
    <source>
        <dbReference type="EMBL" id="TCO16025.1"/>
    </source>
</evidence>
<reference evidence="2 3" key="1">
    <citation type="submission" date="2019-03" db="EMBL/GenBank/DDBJ databases">
        <title>Genomic Encyclopedia of Type Strains, Phase IV (KMG-IV): sequencing the most valuable type-strain genomes for metagenomic binning, comparative biology and taxonomic classification.</title>
        <authorList>
            <person name="Goeker M."/>
        </authorList>
    </citation>
    <scope>NUCLEOTIDE SEQUENCE [LARGE SCALE GENOMIC DNA]</scope>
    <source>
        <strain evidence="2 3">DSM 22958</strain>
    </source>
</reference>
<dbReference type="PROSITE" id="PS51257">
    <property type="entry name" value="PROKAR_LIPOPROTEIN"/>
    <property type="match status" value="1"/>
</dbReference>
<dbReference type="OrthoDB" id="8114460at2"/>
<dbReference type="InterPro" id="IPR059225">
    <property type="entry name" value="BspC"/>
</dbReference>
<keyword evidence="3" id="KW-1185">Reference proteome</keyword>
<gene>
    <name evidence="2" type="ORF">EV666_101275</name>
</gene>